<dbReference type="PANTHER" id="PTHR23501">
    <property type="entry name" value="MAJOR FACILITATOR SUPERFAMILY"/>
    <property type="match status" value="1"/>
</dbReference>
<evidence type="ECO:0000256" key="2">
    <source>
        <dbReference type="ARBA" id="ARBA00022448"/>
    </source>
</evidence>
<feature type="domain" description="Major facilitator superfamily (MFS) profile" evidence="7">
    <location>
        <begin position="11"/>
        <end position="534"/>
    </location>
</feature>
<keyword evidence="5 6" id="KW-0472">Membrane</keyword>
<comment type="caution">
    <text evidence="8">The sequence shown here is derived from an EMBL/GenBank/DDBJ whole genome shotgun (WGS) entry which is preliminary data.</text>
</comment>
<reference evidence="8 9" key="1">
    <citation type="submission" date="2021-04" db="EMBL/GenBank/DDBJ databases">
        <authorList>
            <person name="Rakotoarivonina H."/>
        </authorList>
    </citation>
    <scope>NUCLEOTIDE SEQUENCE [LARGE SCALE GENOMIC DNA]</scope>
    <source>
        <strain evidence="8 9">XE</strain>
    </source>
</reference>
<feature type="transmembrane region" description="Helical" evidence="6">
    <location>
        <begin position="77"/>
        <end position="94"/>
    </location>
</feature>
<feature type="transmembrane region" description="Helical" evidence="6">
    <location>
        <begin position="273"/>
        <end position="297"/>
    </location>
</feature>
<evidence type="ECO:0000256" key="4">
    <source>
        <dbReference type="ARBA" id="ARBA00022989"/>
    </source>
</evidence>
<feature type="transmembrane region" description="Helical" evidence="6">
    <location>
        <begin position="106"/>
        <end position="124"/>
    </location>
</feature>
<feature type="transmembrane region" description="Helical" evidence="6">
    <location>
        <begin position="336"/>
        <end position="357"/>
    </location>
</feature>
<organism evidence="8 9">
    <name type="scientific">Thermobacillus xylanilyticus</name>
    <dbReference type="NCBI Taxonomy" id="76633"/>
    <lineage>
        <taxon>Bacteria</taxon>
        <taxon>Bacillati</taxon>
        <taxon>Bacillota</taxon>
        <taxon>Bacilli</taxon>
        <taxon>Bacillales</taxon>
        <taxon>Paenibacillaceae</taxon>
        <taxon>Thermobacillus</taxon>
    </lineage>
</organism>
<accession>A0ABM8UZA6</accession>
<dbReference type="RefSeq" id="WP_213483003.1">
    <property type="nucleotide sequence ID" value="NZ_CAJRAY010000001.1"/>
</dbReference>
<dbReference type="PANTHER" id="PTHR23501:SF190">
    <property type="entry name" value="MAJOR FACILITATOR SUPERFAMILY MFS_1"/>
    <property type="match status" value="1"/>
</dbReference>
<keyword evidence="4 6" id="KW-1133">Transmembrane helix</keyword>
<dbReference type="InterPro" id="IPR036259">
    <property type="entry name" value="MFS_trans_sf"/>
</dbReference>
<proteinExistence type="predicted"/>
<feature type="transmembrane region" description="Helical" evidence="6">
    <location>
        <begin position="398"/>
        <end position="421"/>
    </location>
</feature>
<feature type="transmembrane region" description="Helical" evidence="6">
    <location>
        <begin position="309"/>
        <end position="329"/>
    </location>
</feature>
<keyword evidence="9" id="KW-1185">Reference proteome</keyword>
<evidence type="ECO:0000256" key="6">
    <source>
        <dbReference type="SAM" id="Phobius"/>
    </source>
</evidence>
<dbReference type="PROSITE" id="PS50850">
    <property type="entry name" value="MFS"/>
    <property type="match status" value="1"/>
</dbReference>
<evidence type="ECO:0000256" key="1">
    <source>
        <dbReference type="ARBA" id="ARBA00004651"/>
    </source>
</evidence>
<evidence type="ECO:0000313" key="8">
    <source>
        <dbReference type="EMBL" id="CAG5076201.1"/>
    </source>
</evidence>
<sequence length="542" mass="57960">MGKPQTSHFWSLLLFAVGVFMAQLDNGIISSALTTINRHFDVSDNWGAWGVTIYTLGLAISLPIVGKLSDRYGRKRLFIVEIVLFGLGSLFVALSPTFELYLASRFIQALGGGGIFIIGNSHILSTVEPDKQAKYLGMLGAMNGVAAILGPNIGSFLLDWTGNWHILFLINVPIAAALFILAFLRLPESADPGTGRLDLTGTVILSLAILSLMYGLTNIDVDFWASFREWDVTGFIGLGLVLFIVLFLYESVLERRKNGDPILPLYLIRQPRYLMVLVIGMLSGGMLAAMIFIPGFTENVLGIPAEKSGYWMTPLALASGVGAGMGGVLVAKRGPIFAVVLSGILTLIGFVLFPLWIDAKWQFIVSSMVAGVGIGVILGAPLNILATEGLRANKGTALASLSLLRQIGMTIMPTIYAGFIARGYNNIGELFRTDFRNILNENVEQANLSQEALDELAAIGRQMASGGGEAASPGQIQDIIGSVQDPALRDVIADSVAEVTRLAAENGYGGLYWSAAVLGVLVMLAAFVLAPMRRKVAASSAE</sequence>
<feature type="transmembrane region" description="Helical" evidence="6">
    <location>
        <begin position="511"/>
        <end position="530"/>
    </location>
</feature>
<dbReference type="CDD" id="cd17321">
    <property type="entry name" value="MFS_MMR_MDR_like"/>
    <property type="match status" value="1"/>
</dbReference>
<evidence type="ECO:0000313" key="9">
    <source>
        <dbReference type="Proteomes" id="UP000681526"/>
    </source>
</evidence>
<feature type="transmembrane region" description="Helical" evidence="6">
    <location>
        <begin position="164"/>
        <end position="184"/>
    </location>
</feature>
<evidence type="ECO:0000256" key="5">
    <source>
        <dbReference type="ARBA" id="ARBA00023136"/>
    </source>
</evidence>
<dbReference type="InterPro" id="IPR011701">
    <property type="entry name" value="MFS"/>
</dbReference>
<dbReference type="SUPFAM" id="SSF103473">
    <property type="entry name" value="MFS general substrate transporter"/>
    <property type="match status" value="1"/>
</dbReference>
<evidence type="ECO:0000256" key="3">
    <source>
        <dbReference type="ARBA" id="ARBA00022692"/>
    </source>
</evidence>
<keyword evidence="2" id="KW-0813">Transport</keyword>
<dbReference type="Gene3D" id="1.20.1250.20">
    <property type="entry name" value="MFS general substrate transporter like domains"/>
    <property type="match status" value="1"/>
</dbReference>
<feature type="transmembrane region" description="Helical" evidence="6">
    <location>
        <begin position="234"/>
        <end position="252"/>
    </location>
</feature>
<dbReference type="InterPro" id="IPR020846">
    <property type="entry name" value="MFS_dom"/>
</dbReference>
<keyword evidence="3 6" id="KW-0812">Transmembrane</keyword>
<feature type="transmembrane region" description="Helical" evidence="6">
    <location>
        <begin position="136"/>
        <end position="158"/>
    </location>
</feature>
<feature type="transmembrane region" description="Helical" evidence="6">
    <location>
        <begin position="12"/>
        <end position="34"/>
    </location>
</feature>
<gene>
    <name evidence="8" type="primary">Txxe3811-yfiU</name>
    <name evidence="8" type="ORF">TXXE_00275</name>
</gene>
<feature type="transmembrane region" description="Helical" evidence="6">
    <location>
        <begin position="196"/>
        <end position="214"/>
    </location>
</feature>
<evidence type="ECO:0000259" key="7">
    <source>
        <dbReference type="PROSITE" id="PS50850"/>
    </source>
</evidence>
<dbReference type="Pfam" id="PF07690">
    <property type="entry name" value="MFS_1"/>
    <property type="match status" value="1"/>
</dbReference>
<protein>
    <submittedName>
        <fullName evidence="8">Uncharacterized MFS-type transporter yfiU</fullName>
    </submittedName>
</protein>
<feature type="transmembrane region" description="Helical" evidence="6">
    <location>
        <begin position="46"/>
        <end position="65"/>
    </location>
</feature>
<dbReference type="EMBL" id="CAJRAY010000001">
    <property type="protein sequence ID" value="CAG5076201.1"/>
    <property type="molecule type" value="Genomic_DNA"/>
</dbReference>
<name>A0ABM8UZA6_THEXY</name>
<dbReference type="Gene3D" id="1.20.1720.10">
    <property type="entry name" value="Multidrug resistance protein D"/>
    <property type="match status" value="1"/>
</dbReference>
<feature type="transmembrane region" description="Helical" evidence="6">
    <location>
        <begin position="363"/>
        <end position="386"/>
    </location>
</feature>
<comment type="subcellular location">
    <subcellularLocation>
        <location evidence="1">Cell membrane</location>
        <topology evidence="1">Multi-pass membrane protein</topology>
    </subcellularLocation>
</comment>
<dbReference type="Proteomes" id="UP000681526">
    <property type="component" value="Unassembled WGS sequence"/>
</dbReference>